<dbReference type="SUPFAM" id="SSF116734">
    <property type="entry name" value="DNA methylase specificity domain"/>
    <property type="match status" value="2"/>
</dbReference>
<dbReference type="Proteomes" id="UP001204486">
    <property type="component" value="Unassembled WGS sequence"/>
</dbReference>
<dbReference type="InterPro" id="IPR052021">
    <property type="entry name" value="Type-I_RS_S_subunit"/>
</dbReference>
<evidence type="ECO:0000313" key="5">
    <source>
        <dbReference type="EMBL" id="MCP9599955.1"/>
    </source>
</evidence>
<dbReference type="AlphaFoldDB" id="A0AAW5IQT1"/>
<feature type="domain" description="Type I restriction modification DNA specificity" evidence="4">
    <location>
        <begin position="62"/>
        <end position="183"/>
    </location>
</feature>
<accession>A0AAW5IQT1</accession>
<dbReference type="EC" id="3.1.21.-" evidence="5"/>
<evidence type="ECO:0000256" key="1">
    <source>
        <dbReference type="ARBA" id="ARBA00010923"/>
    </source>
</evidence>
<dbReference type="GO" id="GO:0016787">
    <property type="term" value="F:hydrolase activity"/>
    <property type="evidence" value="ECO:0007669"/>
    <property type="project" value="UniProtKB-KW"/>
</dbReference>
<dbReference type="RefSeq" id="WP_254974048.1">
    <property type="nucleotide sequence ID" value="NZ_JANDWK010000017.1"/>
</dbReference>
<organism evidence="5 6">
    <name type="scientific">Segatella copri</name>
    <dbReference type="NCBI Taxonomy" id="165179"/>
    <lineage>
        <taxon>Bacteria</taxon>
        <taxon>Pseudomonadati</taxon>
        <taxon>Bacteroidota</taxon>
        <taxon>Bacteroidia</taxon>
        <taxon>Bacteroidales</taxon>
        <taxon>Prevotellaceae</taxon>
        <taxon>Segatella</taxon>
    </lineage>
</organism>
<dbReference type="GO" id="GO:0003677">
    <property type="term" value="F:DNA binding"/>
    <property type="evidence" value="ECO:0007669"/>
    <property type="project" value="UniProtKB-KW"/>
</dbReference>
<keyword evidence="5" id="KW-0378">Hydrolase</keyword>
<dbReference type="Pfam" id="PF01420">
    <property type="entry name" value="Methylase_S"/>
    <property type="match status" value="2"/>
</dbReference>
<keyword evidence="5" id="KW-0255">Endonuclease</keyword>
<dbReference type="NCBIfam" id="NF047740">
    <property type="entry name" value="antiphage_MADS5"/>
    <property type="match status" value="1"/>
</dbReference>
<proteinExistence type="inferred from homology"/>
<dbReference type="GO" id="GO:0004519">
    <property type="term" value="F:endonuclease activity"/>
    <property type="evidence" value="ECO:0007669"/>
    <property type="project" value="UniProtKB-KW"/>
</dbReference>
<evidence type="ECO:0000256" key="3">
    <source>
        <dbReference type="ARBA" id="ARBA00023125"/>
    </source>
</evidence>
<feature type="domain" description="Type I restriction modification DNA specificity" evidence="4">
    <location>
        <begin position="267"/>
        <end position="409"/>
    </location>
</feature>
<dbReference type="Gene3D" id="3.90.220.20">
    <property type="entry name" value="DNA methylase specificity domains"/>
    <property type="match status" value="2"/>
</dbReference>
<comment type="similarity">
    <text evidence="1">Belongs to the type-I restriction system S methylase family.</text>
</comment>
<keyword evidence="2" id="KW-0680">Restriction system</keyword>
<dbReference type="InterPro" id="IPR000055">
    <property type="entry name" value="Restrct_endonuc_typeI_TRD"/>
</dbReference>
<gene>
    <name evidence="5" type="ORF">NNC55_08315</name>
</gene>
<evidence type="ECO:0000259" key="4">
    <source>
        <dbReference type="Pfam" id="PF01420"/>
    </source>
</evidence>
<dbReference type="InterPro" id="IPR044946">
    <property type="entry name" value="Restrct_endonuc_typeI_TRD_sf"/>
</dbReference>
<name>A0AAW5IQT1_9BACT</name>
<dbReference type="EMBL" id="JANDWN010000019">
    <property type="protein sequence ID" value="MCP9599955.1"/>
    <property type="molecule type" value="Genomic_DNA"/>
</dbReference>
<dbReference type="GO" id="GO:0009307">
    <property type="term" value="P:DNA restriction-modification system"/>
    <property type="evidence" value="ECO:0007669"/>
    <property type="project" value="UniProtKB-KW"/>
</dbReference>
<keyword evidence="5" id="KW-0540">Nuclease</keyword>
<dbReference type="PANTHER" id="PTHR30408:SF12">
    <property type="entry name" value="TYPE I RESTRICTION ENZYME MJAVIII SPECIFICITY SUBUNIT"/>
    <property type="match status" value="1"/>
</dbReference>
<evidence type="ECO:0000256" key="2">
    <source>
        <dbReference type="ARBA" id="ARBA00022747"/>
    </source>
</evidence>
<keyword evidence="3" id="KW-0238">DNA-binding</keyword>
<comment type="caution">
    <text evidence="5">The sequence shown here is derived from an EMBL/GenBank/DDBJ whole genome shotgun (WGS) entry which is preliminary data.</text>
</comment>
<evidence type="ECO:0000313" key="6">
    <source>
        <dbReference type="Proteomes" id="UP001204486"/>
    </source>
</evidence>
<reference evidence="5" key="1">
    <citation type="submission" date="2022-07" db="EMBL/GenBank/DDBJ databases">
        <title>Prevotella copri.</title>
        <authorList>
            <person name="Yang C."/>
        </authorList>
    </citation>
    <scope>NUCLEOTIDE SEQUENCE</scope>
    <source>
        <strain evidence="5">HF1476</strain>
    </source>
</reference>
<protein>
    <submittedName>
        <fullName evidence="5">Restriction endonuclease subunit S</fullName>
        <ecNumber evidence="5">3.1.21.-</ecNumber>
    </submittedName>
</protein>
<sequence length="453" mass="50871">MKTATINICAVRSIHFRSDASYHLSEGQHVQRSIASSPYPLLSIRQVADDIFIGNRARRVYVKNAKYGIPFLSSSDILKADLDNVKLASKKYTPDIERMSLKKGWTLISRSGTIGNCAFANAKHAQKLASEDVIRLIPNNILREGLIYAYLASKYGHSLLTQGTFGAVIQHIEPAFVGSIAIPQFPESFQQEVDDLIQKSARLREEASDALEYAIGYFDTLFLIPFKENCLGKVSSKEILTSINKRFEASFHISEGKDIDKYIKEHYEWKSLGEVCSNISRPDIFKRYYVKKGVTFLGGADIFLATPDSEKRLSPKKTANIGALMIKEGTILLPRSGTIGNVAWAHAGHAQKLASEDVIRITPNDILRAGYVYAFLASKYGKKLIQRYIFGSVIQHVEPPHLKLIPVPIIDKKVMDDIHDKVMVYSSAMGKAIEYERKAITMVEQEIEKWNKH</sequence>
<dbReference type="PANTHER" id="PTHR30408">
    <property type="entry name" value="TYPE-1 RESTRICTION ENZYME ECOKI SPECIFICITY PROTEIN"/>
    <property type="match status" value="1"/>
</dbReference>